<dbReference type="AlphaFoldDB" id="A0A2K1L9S3"/>
<feature type="compositionally biased region" description="Polar residues" evidence="1">
    <location>
        <begin position="190"/>
        <end position="201"/>
    </location>
</feature>
<feature type="region of interest" description="Disordered" evidence="1">
    <location>
        <begin position="113"/>
        <end position="170"/>
    </location>
</feature>
<feature type="compositionally biased region" description="Polar residues" evidence="1">
    <location>
        <begin position="671"/>
        <end position="694"/>
    </location>
</feature>
<evidence type="ECO:0000313" key="4">
    <source>
        <dbReference type="Proteomes" id="UP000006727"/>
    </source>
</evidence>
<feature type="region of interest" description="Disordered" evidence="1">
    <location>
        <begin position="190"/>
        <end position="317"/>
    </location>
</feature>
<feature type="region of interest" description="Disordered" evidence="1">
    <location>
        <begin position="1"/>
        <end position="21"/>
    </location>
</feature>
<dbReference type="RefSeq" id="XP_024370129.1">
    <property type="nucleotide sequence ID" value="XM_024514361.2"/>
</dbReference>
<gene>
    <name evidence="3" type="primary">LOC112279675</name>
    <name evidence="2" type="ORF">PHYPA_001199</name>
</gene>
<evidence type="ECO:0000313" key="3">
    <source>
        <dbReference type="EnsemblPlants" id="Pp3c1_26060V3.1"/>
    </source>
</evidence>
<dbReference type="PaxDb" id="3218-PP1S21_83V6.1"/>
<feature type="compositionally biased region" description="Basic and acidic residues" evidence="1">
    <location>
        <begin position="277"/>
        <end position="288"/>
    </location>
</feature>
<accession>A0A2K1L9S3</accession>
<dbReference type="Proteomes" id="UP000006727">
    <property type="component" value="Chromosome 1"/>
</dbReference>
<protein>
    <submittedName>
        <fullName evidence="2 3">Uncharacterized protein</fullName>
    </submittedName>
</protein>
<feature type="compositionally biased region" description="Low complexity" evidence="1">
    <location>
        <begin position="141"/>
        <end position="153"/>
    </location>
</feature>
<proteinExistence type="predicted"/>
<organism evidence="2">
    <name type="scientific">Physcomitrium patens</name>
    <name type="common">Spreading-leaved earth moss</name>
    <name type="synonym">Physcomitrella patens</name>
    <dbReference type="NCBI Taxonomy" id="3218"/>
    <lineage>
        <taxon>Eukaryota</taxon>
        <taxon>Viridiplantae</taxon>
        <taxon>Streptophyta</taxon>
        <taxon>Embryophyta</taxon>
        <taxon>Bryophyta</taxon>
        <taxon>Bryophytina</taxon>
        <taxon>Bryopsida</taxon>
        <taxon>Funariidae</taxon>
        <taxon>Funariales</taxon>
        <taxon>Funariaceae</taxon>
        <taxon>Physcomitrium</taxon>
    </lineage>
</organism>
<dbReference type="EnsemblPlants" id="Pp3c1_26060V3.2">
    <property type="protein sequence ID" value="Pp3c1_26060V3.2"/>
    <property type="gene ID" value="Pp3c1_26060"/>
</dbReference>
<feature type="region of interest" description="Disordered" evidence="1">
    <location>
        <begin position="657"/>
        <end position="720"/>
    </location>
</feature>
<reference evidence="3" key="3">
    <citation type="submission" date="2020-12" db="UniProtKB">
        <authorList>
            <consortium name="EnsemblPlants"/>
        </authorList>
    </citation>
    <scope>IDENTIFICATION</scope>
</reference>
<dbReference type="GeneID" id="112279675"/>
<sequence length="965" mass="102703">MGKPISGNTAQAPISLSGGKRQQSLSMVSLQFEQLGQLGSIDCGKRTSVSALNSPKVIDKSLSSFLGARQGLWRKPSSLSGTEEFLKGLELDGGASSTDQDMKFPSLHIFRESPKAKVSSSSPSKLRKDADAKIGGPHFHSSTMLERSSSMSRIAQQDKADVEKRRHSGPLSVEELILSGKLQRGSLSLQLDSQLTPSNELQKSRAVDGGNEGRSDALAVDIDEPTISLTTNASSPQTLKDEGEANQSTSAVEDALTCSEDASRISSTHSLSAVDDTEGKPIIERDSSDQEVSSLTKEPSSLATHSPQSLTWPEEDYQPCDITSKSKFLPSIASPALGSFHFEPGKIILPQEFDSHDCSATSTNKTVAENCTIKGIRSSPLFVSGKVTEEELTEAAVLSSLMSEDSMNNEGKNILLESPSTFNETDSEMTCKSDDCLANSSFETIVGGKSDRAQLKLKRKRRRSVSASGFGAMLLKVVRVADSGSVVMKRMPTGGPEMMSRVDASRARKFVLQKTAQFTVGPAPAGSFSSASAHDGVDGMGEFVINTEAETQSEKVGFSVVQSVELKSGTQFEHINGDEDLKQLDLSPAEVTLGLQVATTRETGSIDHQAKPQHLSEISSRQLLGLGNKIAENTCTHEEPTPTLTKVESCAQELVEQVDSKFPRPTAGGKSDSQTKSGIETGVDTNISMNNAAGNNEDGRHGGGSGARKKSSSRGRNSYDLDSLAGCLQATNGSMGALEQAPTRTINRTPITRERSRSFVSRLQTPSGALPFVDVYPVTSSVSILANPSYSSSQCQDRIWEEQAEIYSSGGRGTPGREDETTTPNCMLHSPSPRAGAISSEDHQVPSASVSLRRGPSHSTGRLPSTILGAKEAQQKGKKRGRSPRTPLQSLLGDGAHSKAAAAAAAAEPGCAMRSPRSPTGAHFIQQIMSRIRGNSPKSCSSSSLQPAIAKRRNTWSSCICFSIK</sequence>
<reference evidence="2 4" key="2">
    <citation type="journal article" date="2018" name="Plant J.">
        <title>The Physcomitrella patens chromosome-scale assembly reveals moss genome structure and evolution.</title>
        <authorList>
            <person name="Lang D."/>
            <person name="Ullrich K.K."/>
            <person name="Murat F."/>
            <person name="Fuchs J."/>
            <person name="Jenkins J."/>
            <person name="Haas F.B."/>
            <person name="Piednoel M."/>
            <person name="Gundlach H."/>
            <person name="Van Bel M."/>
            <person name="Meyberg R."/>
            <person name="Vives C."/>
            <person name="Morata J."/>
            <person name="Symeonidi A."/>
            <person name="Hiss M."/>
            <person name="Muchero W."/>
            <person name="Kamisugi Y."/>
            <person name="Saleh O."/>
            <person name="Blanc G."/>
            <person name="Decker E.L."/>
            <person name="van Gessel N."/>
            <person name="Grimwood J."/>
            <person name="Hayes R.D."/>
            <person name="Graham S.W."/>
            <person name="Gunter L.E."/>
            <person name="McDaniel S.F."/>
            <person name="Hoernstein S.N.W."/>
            <person name="Larsson A."/>
            <person name="Li F.W."/>
            <person name="Perroud P.F."/>
            <person name="Phillips J."/>
            <person name="Ranjan P."/>
            <person name="Rokshar D.S."/>
            <person name="Rothfels C.J."/>
            <person name="Schneider L."/>
            <person name="Shu S."/>
            <person name="Stevenson D.W."/>
            <person name="Thummler F."/>
            <person name="Tillich M."/>
            <person name="Villarreal Aguilar J.C."/>
            <person name="Widiez T."/>
            <person name="Wong G.K."/>
            <person name="Wymore A."/>
            <person name="Zhang Y."/>
            <person name="Zimmer A.D."/>
            <person name="Quatrano R.S."/>
            <person name="Mayer K.F.X."/>
            <person name="Goodstein D."/>
            <person name="Casacuberta J.M."/>
            <person name="Vandepoele K."/>
            <person name="Reski R."/>
            <person name="Cuming A.C."/>
            <person name="Tuskan G.A."/>
            <person name="Maumus F."/>
            <person name="Salse J."/>
            <person name="Schmutz J."/>
            <person name="Rensing S.A."/>
        </authorList>
    </citation>
    <scope>NUCLEOTIDE SEQUENCE [LARGE SCALE GENOMIC DNA]</scope>
    <source>
        <strain evidence="3 4">cv. Gransden 2004</strain>
    </source>
</reference>
<evidence type="ECO:0000256" key="1">
    <source>
        <dbReference type="SAM" id="MobiDB-lite"/>
    </source>
</evidence>
<name>A0A2K1L9S3_PHYPA</name>
<dbReference type="EMBL" id="ABEU02000001">
    <property type="protein sequence ID" value="PNR62775.1"/>
    <property type="molecule type" value="Genomic_DNA"/>
</dbReference>
<feature type="compositionally biased region" description="Polar residues" evidence="1">
    <location>
        <begin position="290"/>
        <end position="311"/>
    </location>
</feature>
<dbReference type="EnsemblPlants" id="Pp3c1_26060V3.1">
    <property type="protein sequence ID" value="Pp3c1_26060V3.1"/>
    <property type="gene ID" value="Pp3c1_26060"/>
</dbReference>
<feature type="compositionally biased region" description="Polar residues" evidence="1">
    <location>
        <begin position="227"/>
        <end position="238"/>
    </location>
</feature>
<keyword evidence="4" id="KW-1185">Reference proteome</keyword>
<reference evidence="2 4" key="1">
    <citation type="journal article" date="2008" name="Science">
        <title>The Physcomitrella genome reveals evolutionary insights into the conquest of land by plants.</title>
        <authorList>
            <person name="Rensing S."/>
            <person name="Lang D."/>
            <person name="Zimmer A."/>
            <person name="Terry A."/>
            <person name="Salamov A."/>
            <person name="Shapiro H."/>
            <person name="Nishiyama T."/>
            <person name="Perroud P.-F."/>
            <person name="Lindquist E."/>
            <person name="Kamisugi Y."/>
            <person name="Tanahashi T."/>
            <person name="Sakakibara K."/>
            <person name="Fujita T."/>
            <person name="Oishi K."/>
            <person name="Shin-I T."/>
            <person name="Kuroki Y."/>
            <person name="Toyoda A."/>
            <person name="Suzuki Y."/>
            <person name="Hashimoto A."/>
            <person name="Yamaguchi K."/>
            <person name="Sugano A."/>
            <person name="Kohara Y."/>
            <person name="Fujiyama A."/>
            <person name="Anterola A."/>
            <person name="Aoki S."/>
            <person name="Ashton N."/>
            <person name="Barbazuk W.B."/>
            <person name="Barker E."/>
            <person name="Bennetzen J."/>
            <person name="Bezanilla M."/>
            <person name="Blankenship R."/>
            <person name="Cho S.H."/>
            <person name="Dutcher S."/>
            <person name="Estelle M."/>
            <person name="Fawcett J.A."/>
            <person name="Gundlach H."/>
            <person name="Hanada K."/>
            <person name="Heyl A."/>
            <person name="Hicks K.A."/>
            <person name="Hugh J."/>
            <person name="Lohr M."/>
            <person name="Mayer K."/>
            <person name="Melkozernov A."/>
            <person name="Murata T."/>
            <person name="Nelson D."/>
            <person name="Pils B."/>
            <person name="Prigge M."/>
            <person name="Reiss B."/>
            <person name="Renner T."/>
            <person name="Rombauts S."/>
            <person name="Rushton P."/>
            <person name="Sanderfoot A."/>
            <person name="Schween G."/>
            <person name="Shiu S.-H."/>
            <person name="Stueber K."/>
            <person name="Theodoulou F.L."/>
            <person name="Tu H."/>
            <person name="Van de Peer Y."/>
            <person name="Verrier P.J."/>
            <person name="Waters E."/>
            <person name="Wood A."/>
            <person name="Yang L."/>
            <person name="Cove D."/>
            <person name="Cuming A."/>
            <person name="Hasebe M."/>
            <person name="Lucas S."/>
            <person name="Mishler D.B."/>
            <person name="Reski R."/>
            <person name="Grigoriev I."/>
            <person name="Quatrano R.S."/>
            <person name="Boore J.L."/>
        </authorList>
    </citation>
    <scope>NUCLEOTIDE SEQUENCE [LARGE SCALE GENOMIC DNA]</scope>
    <source>
        <strain evidence="3 4">cv. Gransden 2004</strain>
    </source>
</reference>
<feature type="compositionally biased region" description="Basic and acidic residues" evidence="1">
    <location>
        <begin position="202"/>
        <end position="215"/>
    </location>
</feature>
<feature type="region of interest" description="Disordered" evidence="1">
    <location>
        <begin position="830"/>
        <end position="896"/>
    </location>
</feature>
<evidence type="ECO:0000313" key="2">
    <source>
        <dbReference type="EMBL" id="PNR62775.1"/>
    </source>
</evidence>
<dbReference type="Gramene" id="Pp3c1_26060V3.2">
    <property type="protein sequence ID" value="Pp3c1_26060V3.2"/>
    <property type="gene ID" value="Pp3c1_26060"/>
</dbReference>
<dbReference type="Gramene" id="Pp3c1_26060V3.1">
    <property type="protein sequence ID" value="Pp3c1_26060V3.1"/>
    <property type="gene ID" value="Pp3c1_26060"/>
</dbReference>